<dbReference type="AlphaFoldDB" id="A0A2I7SFJ1"/>
<dbReference type="Proteomes" id="UP000236592">
    <property type="component" value="Chromosome"/>
</dbReference>
<gene>
    <name evidence="1" type="ORF">C1A40_03935</name>
</gene>
<organism evidence="1 2">
    <name type="scientific">Pseudotamlana carrageenivorans</name>
    <dbReference type="NCBI Taxonomy" id="2069432"/>
    <lineage>
        <taxon>Bacteria</taxon>
        <taxon>Pseudomonadati</taxon>
        <taxon>Bacteroidota</taxon>
        <taxon>Flavobacteriia</taxon>
        <taxon>Flavobacteriales</taxon>
        <taxon>Flavobacteriaceae</taxon>
        <taxon>Pseudotamlana</taxon>
    </lineage>
</organism>
<accession>A0A2I7SFJ1</accession>
<evidence type="ECO:0000313" key="2">
    <source>
        <dbReference type="Proteomes" id="UP000236592"/>
    </source>
</evidence>
<sequence length="169" mass="18782">MILNSFAKKRHIITFSIGTLLLFLCACGIKKQNNEVPIKDEGHSKIIFLTYILSEAPSGERSMSFVSQKIVDGQIKNNSSYAIKNGSEGDLICSQFDNQSKLIGRSLIKNPLKKTVESLTPSRSLESTSFKLQKTKFSTRIALKSKTKTITISNFSTSEKLISTKITLE</sequence>
<proteinExistence type="predicted"/>
<dbReference type="RefSeq" id="WP_102994757.1">
    <property type="nucleotide sequence ID" value="NZ_CP025938.1"/>
</dbReference>
<dbReference type="EMBL" id="CP025938">
    <property type="protein sequence ID" value="AUS04676.1"/>
    <property type="molecule type" value="Genomic_DNA"/>
</dbReference>
<name>A0A2I7SFJ1_9FLAO</name>
<dbReference type="KEGG" id="taj:C1A40_03935"/>
<dbReference type="OrthoDB" id="1440356at2"/>
<protein>
    <submittedName>
        <fullName evidence="1">Uncharacterized protein</fullName>
    </submittedName>
</protein>
<keyword evidence="2" id="KW-1185">Reference proteome</keyword>
<evidence type="ECO:0000313" key="1">
    <source>
        <dbReference type="EMBL" id="AUS04676.1"/>
    </source>
</evidence>
<reference evidence="2" key="1">
    <citation type="submission" date="2018-01" db="EMBL/GenBank/DDBJ databases">
        <title>Complete genome of Tamlana sp. UJ94.</title>
        <authorList>
            <person name="Jung J."/>
            <person name="Chung D."/>
            <person name="Bae S.S."/>
            <person name="Baek K."/>
        </authorList>
    </citation>
    <scope>NUCLEOTIDE SEQUENCE [LARGE SCALE GENOMIC DNA]</scope>
    <source>
        <strain evidence="2">UJ94</strain>
    </source>
</reference>